<reference evidence="2" key="1">
    <citation type="submission" date="2020-12" db="EMBL/GenBank/DDBJ databases">
        <title>M. sibirica DSM 26468T genome.</title>
        <authorList>
            <person name="Thieme N."/>
            <person name="Rettenmaier R."/>
            <person name="Zverlov V."/>
            <person name="Liebl W."/>
        </authorList>
    </citation>
    <scope>NUCLEOTIDE SEQUENCE</scope>
    <source>
        <strain evidence="2">DSM 26468</strain>
    </source>
</reference>
<dbReference type="AlphaFoldDB" id="A0A8J7H952"/>
<sequence length="155" mass="17012">MKVGIIVHSHTGNTLSVAEKMKETLLAAGHTVNLERVEAVNEDPNEAMKTELKTAPDITGYDAYVFGAPIRAFSLSPVMLKYLKQVSSMDGKKASCFVTQQFPFAWMGGNRGVKQMKNACLTKGAEILDIGVVNWSSKKREDMITDVVSRLCKLS</sequence>
<dbReference type="SUPFAM" id="SSF52218">
    <property type="entry name" value="Flavoproteins"/>
    <property type="match status" value="1"/>
</dbReference>
<evidence type="ECO:0000313" key="2">
    <source>
        <dbReference type="EMBL" id="MBH1941791.1"/>
    </source>
</evidence>
<dbReference type="Pfam" id="PF12724">
    <property type="entry name" value="Flavodoxin_5"/>
    <property type="match status" value="1"/>
</dbReference>
<dbReference type="InterPro" id="IPR026816">
    <property type="entry name" value="Flavodoxin_dom"/>
</dbReference>
<accession>A0A8J7H952</accession>
<dbReference type="InterPro" id="IPR029039">
    <property type="entry name" value="Flavoprotein-like_sf"/>
</dbReference>
<dbReference type="PROSITE" id="PS50902">
    <property type="entry name" value="FLAVODOXIN_LIKE"/>
    <property type="match status" value="1"/>
</dbReference>
<dbReference type="Proteomes" id="UP000623269">
    <property type="component" value="Unassembled WGS sequence"/>
</dbReference>
<gene>
    <name evidence="2" type="ORF">I5677_12885</name>
</gene>
<feature type="domain" description="Flavodoxin-like" evidence="1">
    <location>
        <begin position="3"/>
        <end position="155"/>
    </location>
</feature>
<dbReference type="GO" id="GO:0016651">
    <property type="term" value="F:oxidoreductase activity, acting on NAD(P)H"/>
    <property type="evidence" value="ECO:0007669"/>
    <property type="project" value="UniProtKB-ARBA"/>
</dbReference>
<keyword evidence="3" id="KW-1185">Reference proteome</keyword>
<evidence type="ECO:0000259" key="1">
    <source>
        <dbReference type="PROSITE" id="PS50902"/>
    </source>
</evidence>
<protein>
    <submittedName>
        <fullName evidence="2">Flavodoxin</fullName>
    </submittedName>
</protein>
<dbReference type="RefSeq" id="WP_197662037.1">
    <property type="nucleotide sequence ID" value="NZ_JAEAGR010000014.1"/>
</dbReference>
<organism evidence="2 3">
    <name type="scientific">Mobilitalea sibirica</name>
    <dbReference type="NCBI Taxonomy" id="1462919"/>
    <lineage>
        <taxon>Bacteria</taxon>
        <taxon>Bacillati</taxon>
        <taxon>Bacillota</taxon>
        <taxon>Clostridia</taxon>
        <taxon>Lachnospirales</taxon>
        <taxon>Lachnospiraceae</taxon>
        <taxon>Mobilitalea</taxon>
    </lineage>
</organism>
<comment type="caution">
    <text evidence="2">The sequence shown here is derived from an EMBL/GenBank/DDBJ whole genome shotgun (WGS) entry which is preliminary data.</text>
</comment>
<proteinExistence type="predicted"/>
<dbReference type="GO" id="GO:0010181">
    <property type="term" value="F:FMN binding"/>
    <property type="evidence" value="ECO:0007669"/>
    <property type="project" value="InterPro"/>
</dbReference>
<dbReference type="Gene3D" id="3.40.50.360">
    <property type="match status" value="1"/>
</dbReference>
<evidence type="ECO:0000313" key="3">
    <source>
        <dbReference type="Proteomes" id="UP000623269"/>
    </source>
</evidence>
<name>A0A8J7H952_9FIRM</name>
<dbReference type="EMBL" id="JAEAGR010000014">
    <property type="protein sequence ID" value="MBH1941791.1"/>
    <property type="molecule type" value="Genomic_DNA"/>
</dbReference>
<dbReference type="InterPro" id="IPR008254">
    <property type="entry name" value="Flavodoxin/NO_synth"/>
</dbReference>